<dbReference type="Proteomes" id="UP000269396">
    <property type="component" value="Unassembled WGS sequence"/>
</dbReference>
<accession>A0A3P8H9R3</accession>
<keyword evidence="2" id="KW-1185">Reference proteome</keyword>
<protein>
    <submittedName>
        <fullName evidence="1">Uncharacterized protein</fullName>
    </submittedName>
</protein>
<proteinExistence type="predicted"/>
<gene>
    <name evidence="1" type="ORF">SMTD_LOCUS19711</name>
</gene>
<name>A0A3P8H9R3_9TREM</name>
<evidence type="ECO:0000313" key="1">
    <source>
        <dbReference type="EMBL" id="VDP80538.1"/>
    </source>
</evidence>
<dbReference type="EMBL" id="UZAL01042848">
    <property type="protein sequence ID" value="VDP80538.1"/>
    <property type="molecule type" value="Genomic_DNA"/>
</dbReference>
<sequence length="60" mass="7023">MNSNPSFFNPTNDKFTSSVTVSLSENNITSGKVCFFYKKKYELSYTYNYILHNLFTYLSI</sequence>
<organism evidence="1 2">
    <name type="scientific">Schistosoma mattheei</name>
    <dbReference type="NCBI Taxonomy" id="31246"/>
    <lineage>
        <taxon>Eukaryota</taxon>
        <taxon>Metazoa</taxon>
        <taxon>Spiralia</taxon>
        <taxon>Lophotrochozoa</taxon>
        <taxon>Platyhelminthes</taxon>
        <taxon>Trematoda</taxon>
        <taxon>Digenea</taxon>
        <taxon>Strigeidida</taxon>
        <taxon>Schistosomatoidea</taxon>
        <taxon>Schistosomatidae</taxon>
        <taxon>Schistosoma</taxon>
    </lineage>
</organism>
<reference evidence="1 2" key="1">
    <citation type="submission" date="2018-11" db="EMBL/GenBank/DDBJ databases">
        <authorList>
            <consortium name="Pathogen Informatics"/>
        </authorList>
    </citation>
    <scope>NUCLEOTIDE SEQUENCE [LARGE SCALE GENOMIC DNA]</scope>
    <source>
        <strain>Denwood</strain>
        <strain evidence="2">Zambia</strain>
    </source>
</reference>
<dbReference type="AlphaFoldDB" id="A0A3P8H9R3"/>
<evidence type="ECO:0000313" key="2">
    <source>
        <dbReference type="Proteomes" id="UP000269396"/>
    </source>
</evidence>